<evidence type="ECO:0000256" key="1">
    <source>
        <dbReference type="ARBA" id="ARBA00004429"/>
    </source>
</evidence>
<dbReference type="InterPro" id="IPR042094">
    <property type="entry name" value="T2SS_GspF_sf"/>
</dbReference>
<sequence>TKKGELKKGEMEVDDETAVRTHLRRQGLKPDRIKKKPKDLLEKIPFFQPKVKEKDVVIFARQFSTMIDAGLPLIQCLDILGSQEPNKTFAKIIISVRKDIEGGSTLTDALKKHPKIFDELFVNLVAAGETGGILDVILARLSAYIEKAMKLKSKVKGAMTYPASVLVISIGVVVLLLVKVIPVFENMFKSMGGTLPAPTQFLINVSEFTQHNILYMIGAVVIIVFAFRRYYRTEQGRITV</sequence>
<evidence type="ECO:0000256" key="2">
    <source>
        <dbReference type="ARBA" id="ARBA00005745"/>
    </source>
</evidence>
<protein>
    <recommendedName>
        <fullName evidence="10">Type II secretion system protein GspF domain-containing protein</fullName>
    </recommendedName>
</protein>
<keyword evidence="8 9" id="KW-0472">Membrane</keyword>
<dbReference type="AlphaFoldDB" id="X1TDH3"/>
<feature type="transmembrane region" description="Helical" evidence="9">
    <location>
        <begin position="213"/>
        <end position="231"/>
    </location>
</feature>
<evidence type="ECO:0000256" key="3">
    <source>
        <dbReference type="ARBA" id="ARBA00022448"/>
    </source>
</evidence>
<dbReference type="PRINTS" id="PR00812">
    <property type="entry name" value="BCTERIALGSPF"/>
</dbReference>
<dbReference type="Pfam" id="PF00482">
    <property type="entry name" value="T2SSF"/>
    <property type="match status" value="1"/>
</dbReference>
<feature type="non-terminal residue" evidence="11">
    <location>
        <position position="1"/>
    </location>
</feature>
<name>X1TDH3_9ZZZZ</name>
<reference evidence="11" key="1">
    <citation type="journal article" date="2014" name="Front. Microbiol.">
        <title>High frequency of phylogenetically diverse reductive dehalogenase-homologous genes in deep subseafloor sedimentary metagenomes.</title>
        <authorList>
            <person name="Kawai M."/>
            <person name="Futagami T."/>
            <person name="Toyoda A."/>
            <person name="Takaki Y."/>
            <person name="Nishi S."/>
            <person name="Hori S."/>
            <person name="Arai W."/>
            <person name="Tsubouchi T."/>
            <person name="Morono Y."/>
            <person name="Uchiyama I."/>
            <person name="Ito T."/>
            <person name="Fujiyama A."/>
            <person name="Inagaki F."/>
            <person name="Takami H."/>
        </authorList>
    </citation>
    <scope>NUCLEOTIDE SEQUENCE</scope>
    <source>
        <strain evidence="11">Expedition CK06-06</strain>
    </source>
</reference>
<evidence type="ECO:0000256" key="8">
    <source>
        <dbReference type="ARBA" id="ARBA00023136"/>
    </source>
</evidence>
<feature type="non-terminal residue" evidence="11">
    <location>
        <position position="240"/>
    </location>
</feature>
<keyword evidence="5" id="KW-0997">Cell inner membrane</keyword>
<evidence type="ECO:0000313" key="11">
    <source>
        <dbReference type="EMBL" id="GAJ03319.1"/>
    </source>
</evidence>
<dbReference type="InterPro" id="IPR003004">
    <property type="entry name" value="GspF/PilC"/>
</dbReference>
<evidence type="ECO:0000256" key="9">
    <source>
        <dbReference type="SAM" id="Phobius"/>
    </source>
</evidence>
<keyword evidence="4" id="KW-1003">Cell membrane</keyword>
<comment type="caution">
    <text evidence="11">The sequence shown here is derived from an EMBL/GenBank/DDBJ whole genome shotgun (WGS) entry which is preliminary data.</text>
</comment>
<dbReference type="FunFam" id="1.20.81.30:FF:000001">
    <property type="entry name" value="Type II secretion system protein F"/>
    <property type="match status" value="1"/>
</dbReference>
<evidence type="ECO:0000259" key="10">
    <source>
        <dbReference type="Pfam" id="PF00482"/>
    </source>
</evidence>
<keyword evidence="6 9" id="KW-0812">Transmembrane</keyword>
<evidence type="ECO:0000256" key="4">
    <source>
        <dbReference type="ARBA" id="ARBA00022475"/>
    </source>
</evidence>
<organism evidence="11">
    <name type="scientific">marine sediment metagenome</name>
    <dbReference type="NCBI Taxonomy" id="412755"/>
    <lineage>
        <taxon>unclassified sequences</taxon>
        <taxon>metagenomes</taxon>
        <taxon>ecological metagenomes</taxon>
    </lineage>
</organism>
<dbReference type="InterPro" id="IPR001992">
    <property type="entry name" value="T2SS_GspF/T4SS_PilC_CS"/>
</dbReference>
<dbReference type="PANTHER" id="PTHR30012">
    <property type="entry name" value="GENERAL SECRETION PATHWAY PROTEIN"/>
    <property type="match status" value="1"/>
</dbReference>
<comment type="subcellular location">
    <subcellularLocation>
        <location evidence="1">Cell inner membrane</location>
        <topology evidence="1">Multi-pass membrane protein</topology>
    </subcellularLocation>
</comment>
<dbReference type="EMBL" id="BARW01032770">
    <property type="protein sequence ID" value="GAJ03319.1"/>
    <property type="molecule type" value="Genomic_DNA"/>
</dbReference>
<dbReference type="GO" id="GO:0015628">
    <property type="term" value="P:protein secretion by the type II secretion system"/>
    <property type="evidence" value="ECO:0007669"/>
    <property type="project" value="TreeGrafter"/>
</dbReference>
<proteinExistence type="inferred from homology"/>
<dbReference type="PANTHER" id="PTHR30012:SF7">
    <property type="entry name" value="PROTEIN TRANSPORT PROTEIN HOFC HOMOLOG"/>
    <property type="match status" value="1"/>
</dbReference>
<keyword evidence="3" id="KW-0813">Transport</keyword>
<dbReference type="GO" id="GO:0005886">
    <property type="term" value="C:plasma membrane"/>
    <property type="evidence" value="ECO:0007669"/>
    <property type="project" value="UniProtKB-SubCell"/>
</dbReference>
<feature type="transmembrane region" description="Helical" evidence="9">
    <location>
        <begin position="159"/>
        <end position="181"/>
    </location>
</feature>
<keyword evidence="7 9" id="KW-1133">Transmembrane helix</keyword>
<accession>X1TDH3</accession>
<feature type="domain" description="Type II secretion system protein GspF" evidence="10">
    <location>
        <begin position="59"/>
        <end position="182"/>
    </location>
</feature>
<gene>
    <name evidence="11" type="ORF">S12H4_51782</name>
</gene>
<comment type="similarity">
    <text evidence="2">Belongs to the GSP F family.</text>
</comment>
<evidence type="ECO:0000256" key="6">
    <source>
        <dbReference type="ARBA" id="ARBA00022692"/>
    </source>
</evidence>
<dbReference type="Gene3D" id="1.20.81.30">
    <property type="entry name" value="Type II secretion system (T2SS), domain F"/>
    <property type="match status" value="1"/>
</dbReference>
<evidence type="ECO:0000256" key="7">
    <source>
        <dbReference type="ARBA" id="ARBA00022989"/>
    </source>
</evidence>
<dbReference type="PROSITE" id="PS00874">
    <property type="entry name" value="T2SP_F"/>
    <property type="match status" value="1"/>
</dbReference>
<dbReference type="InterPro" id="IPR018076">
    <property type="entry name" value="T2SS_GspF_dom"/>
</dbReference>
<evidence type="ECO:0000256" key="5">
    <source>
        <dbReference type="ARBA" id="ARBA00022519"/>
    </source>
</evidence>